<organism evidence="2 3">
    <name type="scientific">Portunus trituberculatus</name>
    <name type="common">Swimming crab</name>
    <name type="synonym">Neptunus trituberculatus</name>
    <dbReference type="NCBI Taxonomy" id="210409"/>
    <lineage>
        <taxon>Eukaryota</taxon>
        <taxon>Metazoa</taxon>
        <taxon>Ecdysozoa</taxon>
        <taxon>Arthropoda</taxon>
        <taxon>Crustacea</taxon>
        <taxon>Multicrustacea</taxon>
        <taxon>Malacostraca</taxon>
        <taxon>Eumalacostraca</taxon>
        <taxon>Eucarida</taxon>
        <taxon>Decapoda</taxon>
        <taxon>Pleocyemata</taxon>
        <taxon>Brachyura</taxon>
        <taxon>Eubrachyura</taxon>
        <taxon>Portunoidea</taxon>
        <taxon>Portunidae</taxon>
        <taxon>Portuninae</taxon>
        <taxon>Portunus</taxon>
    </lineage>
</organism>
<sequence>MSHSHETSCPAQMMNSTRWTASRPTSRECLRSGRTRRTTGCR</sequence>
<evidence type="ECO:0000313" key="3">
    <source>
        <dbReference type="Proteomes" id="UP000324222"/>
    </source>
</evidence>
<name>A0A5B7JC04_PORTR</name>
<protein>
    <submittedName>
        <fullName evidence="2">Uncharacterized protein</fullName>
    </submittedName>
</protein>
<gene>
    <name evidence="2" type="ORF">E2C01_085467</name>
</gene>
<dbReference type="EMBL" id="VSRR010084509">
    <property type="protein sequence ID" value="MPC90478.1"/>
    <property type="molecule type" value="Genomic_DNA"/>
</dbReference>
<reference evidence="2 3" key="1">
    <citation type="submission" date="2019-05" db="EMBL/GenBank/DDBJ databases">
        <title>Another draft genome of Portunus trituberculatus and its Hox gene families provides insights of decapod evolution.</title>
        <authorList>
            <person name="Jeong J.-H."/>
            <person name="Song I."/>
            <person name="Kim S."/>
            <person name="Choi T."/>
            <person name="Kim D."/>
            <person name="Ryu S."/>
            <person name="Kim W."/>
        </authorList>
    </citation>
    <scope>NUCLEOTIDE SEQUENCE [LARGE SCALE GENOMIC DNA]</scope>
    <source>
        <tissue evidence="2">Muscle</tissue>
    </source>
</reference>
<evidence type="ECO:0000313" key="2">
    <source>
        <dbReference type="EMBL" id="MPC90478.1"/>
    </source>
</evidence>
<dbReference type="Proteomes" id="UP000324222">
    <property type="component" value="Unassembled WGS sequence"/>
</dbReference>
<feature type="compositionally biased region" description="Polar residues" evidence="1">
    <location>
        <begin position="7"/>
        <end position="24"/>
    </location>
</feature>
<evidence type="ECO:0000256" key="1">
    <source>
        <dbReference type="SAM" id="MobiDB-lite"/>
    </source>
</evidence>
<feature type="compositionally biased region" description="Basic residues" evidence="1">
    <location>
        <begin position="33"/>
        <end position="42"/>
    </location>
</feature>
<feature type="region of interest" description="Disordered" evidence="1">
    <location>
        <begin position="1"/>
        <end position="42"/>
    </location>
</feature>
<keyword evidence="3" id="KW-1185">Reference proteome</keyword>
<accession>A0A5B7JC04</accession>
<dbReference type="AlphaFoldDB" id="A0A5B7JC04"/>
<comment type="caution">
    <text evidence="2">The sequence shown here is derived from an EMBL/GenBank/DDBJ whole genome shotgun (WGS) entry which is preliminary data.</text>
</comment>
<proteinExistence type="predicted"/>